<feature type="transmembrane region" description="Helical" evidence="1">
    <location>
        <begin position="293"/>
        <end position="311"/>
    </location>
</feature>
<evidence type="ECO:0000256" key="1">
    <source>
        <dbReference type="SAM" id="Phobius"/>
    </source>
</evidence>
<evidence type="ECO:0000313" key="3">
    <source>
        <dbReference type="Proteomes" id="UP000677913"/>
    </source>
</evidence>
<reference evidence="2" key="1">
    <citation type="submission" date="2021-04" db="EMBL/GenBank/DDBJ databases">
        <title>Genome based classification of Actinospica acidithermotolerans sp. nov., an actinobacterium isolated from an Indonesian hot spring.</title>
        <authorList>
            <person name="Kusuma A.B."/>
            <person name="Putra K.E."/>
            <person name="Nafisah S."/>
            <person name="Loh J."/>
            <person name="Nouioui I."/>
            <person name="Goodfellow M."/>
        </authorList>
    </citation>
    <scope>NUCLEOTIDE SEQUENCE</scope>
    <source>
        <strain evidence="2">DSM 45618</strain>
    </source>
</reference>
<proteinExistence type="predicted"/>
<accession>A0A8J7WRM9</accession>
<feature type="transmembrane region" description="Helical" evidence="1">
    <location>
        <begin position="561"/>
        <end position="580"/>
    </location>
</feature>
<feature type="transmembrane region" description="Helical" evidence="1">
    <location>
        <begin position="473"/>
        <end position="491"/>
    </location>
</feature>
<keyword evidence="1" id="KW-0472">Membrane</keyword>
<keyword evidence="1" id="KW-1133">Transmembrane helix</keyword>
<feature type="transmembrane region" description="Helical" evidence="1">
    <location>
        <begin position="524"/>
        <end position="541"/>
    </location>
</feature>
<feature type="transmembrane region" description="Helical" evidence="1">
    <location>
        <begin position="497"/>
        <end position="517"/>
    </location>
</feature>
<feature type="transmembrane region" description="Helical" evidence="1">
    <location>
        <begin position="37"/>
        <end position="58"/>
    </location>
</feature>
<comment type="caution">
    <text evidence="2">The sequence shown here is derived from an EMBL/GenBank/DDBJ whole genome shotgun (WGS) entry which is preliminary data.</text>
</comment>
<keyword evidence="1" id="KW-0812">Transmembrane</keyword>
<feature type="transmembrane region" description="Helical" evidence="1">
    <location>
        <begin position="220"/>
        <end position="237"/>
    </location>
</feature>
<evidence type="ECO:0000313" key="2">
    <source>
        <dbReference type="EMBL" id="MBS2964129.1"/>
    </source>
</evidence>
<dbReference type="AlphaFoldDB" id="A0A8J7WRM9"/>
<feature type="transmembrane region" description="Helical" evidence="1">
    <location>
        <begin position="96"/>
        <end position="117"/>
    </location>
</feature>
<feature type="transmembrane region" description="Helical" evidence="1">
    <location>
        <begin position="432"/>
        <end position="453"/>
    </location>
</feature>
<sequence>MDAVRLGYEYVVALVMLLLPAAACVLIARRYGVRNPVLLLACGFVGSGLLGFAVFWLYLFAARVGHGAALAVDLGAAVVMGNACRRRFALWRQLRSLAPVTAVFATSGLFNLALGYLHGGLSAKADIAPNRYLAGLPGDNALPFLFARQLESHVRPLPHFLAWGYQSSDRPPLQTGYYLLEQAVVRNSGFDVYQVFSTLVESTWVFGLWALLYAARRPRWTIPLSLAAGLFSSFTIINTFFTWPKFVSATGALLCCAVVLSPEMRGLNRSKLAGALAGGSLGVSLLGHPSGVFAVPAIALVLFILWVFAAVRPRDWALPTWPVLLSATAAIFIAYIPWMLYQRLYQPPANALLELQLANQSNPVRGKSTMHVIASAYEKLSAHQLVSYKISNLTTPFSHTFDSLTQTGSVAFHSLLGQNTAAAAAASRLINIQFFFIGPILGIVGWGIVLLLLRGIVTGIRRRPQPDGASWELLWLLVLALTVFGWAMVLFGPGATVAHQGTYIVEPVCFALGVLGWWSVSPKAAVAVVAASSALTLWTFIRFTPNAAVKTPGMTAHTSVSVGLLLAASVLACLASLWWLGISTRTEPVATDRLVVRPRTAHMSQTEPAAGQ</sequence>
<dbReference type="RefSeq" id="WP_211468482.1">
    <property type="nucleotide sequence ID" value="NZ_JAGSXH010000042.1"/>
</dbReference>
<gene>
    <name evidence="2" type="ORF">KGA66_13810</name>
</gene>
<feature type="transmembrane region" description="Helical" evidence="1">
    <location>
        <begin position="323"/>
        <end position="341"/>
    </location>
</feature>
<feature type="transmembrane region" description="Helical" evidence="1">
    <location>
        <begin position="64"/>
        <end position="84"/>
    </location>
</feature>
<feature type="transmembrane region" description="Helical" evidence="1">
    <location>
        <begin position="6"/>
        <end position="28"/>
    </location>
</feature>
<keyword evidence="3" id="KW-1185">Reference proteome</keyword>
<organism evidence="2 3">
    <name type="scientific">Actinocrinis puniceicyclus</name>
    <dbReference type="NCBI Taxonomy" id="977794"/>
    <lineage>
        <taxon>Bacteria</taxon>
        <taxon>Bacillati</taxon>
        <taxon>Actinomycetota</taxon>
        <taxon>Actinomycetes</taxon>
        <taxon>Catenulisporales</taxon>
        <taxon>Actinospicaceae</taxon>
        <taxon>Actinocrinis</taxon>
    </lineage>
</organism>
<feature type="transmembrane region" description="Helical" evidence="1">
    <location>
        <begin position="192"/>
        <end position="213"/>
    </location>
</feature>
<dbReference type="Proteomes" id="UP000677913">
    <property type="component" value="Unassembled WGS sequence"/>
</dbReference>
<protein>
    <submittedName>
        <fullName evidence="2">Uncharacterized protein</fullName>
    </submittedName>
</protein>
<dbReference type="EMBL" id="JAGSXH010000042">
    <property type="protein sequence ID" value="MBS2964129.1"/>
    <property type="molecule type" value="Genomic_DNA"/>
</dbReference>
<name>A0A8J7WRM9_9ACTN</name>